<sequence>MIPTLTLKWMIDFSGDECQMMENETATHVRSFGLGAERRYVPEHGRKSPDLKICVFLNLFTFTQRTDGLRRETALHFVL</sequence>
<organism evidence="1 2">
    <name type="scientific">Scophthalmus maximus</name>
    <name type="common">Turbot</name>
    <name type="synonym">Psetta maxima</name>
    <dbReference type="NCBI Taxonomy" id="52904"/>
    <lineage>
        <taxon>Eukaryota</taxon>
        <taxon>Metazoa</taxon>
        <taxon>Chordata</taxon>
        <taxon>Craniata</taxon>
        <taxon>Vertebrata</taxon>
        <taxon>Euteleostomi</taxon>
        <taxon>Actinopterygii</taxon>
        <taxon>Neopterygii</taxon>
        <taxon>Teleostei</taxon>
        <taxon>Neoteleostei</taxon>
        <taxon>Acanthomorphata</taxon>
        <taxon>Carangaria</taxon>
        <taxon>Pleuronectiformes</taxon>
        <taxon>Pleuronectoidei</taxon>
        <taxon>Scophthalmidae</taxon>
        <taxon>Scophthalmus</taxon>
    </lineage>
</organism>
<protein>
    <submittedName>
        <fullName evidence="1">Uncharacterized protein</fullName>
    </submittedName>
</protein>
<reference evidence="1 2" key="1">
    <citation type="submission" date="2019-06" db="EMBL/GenBank/DDBJ databases">
        <title>Draft genomes of female and male turbot (Scophthalmus maximus).</title>
        <authorList>
            <person name="Xu H."/>
            <person name="Xu X.-W."/>
            <person name="Shao C."/>
            <person name="Chen S."/>
        </authorList>
    </citation>
    <scope>NUCLEOTIDE SEQUENCE [LARGE SCALE GENOMIC DNA]</scope>
    <source>
        <strain evidence="1">Ysfricsl-2016a</strain>
        <tissue evidence="1">Blood</tissue>
    </source>
</reference>
<comment type="caution">
    <text evidence="1">The sequence shown here is derived from an EMBL/GenBank/DDBJ whole genome shotgun (WGS) entry which is preliminary data.</text>
</comment>
<name>A0A6A4S970_SCOMX</name>
<dbReference type="EMBL" id="VEVO01000016">
    <property type="protein sequence ID" value="KAF0028788.1"/>
    <property type="molecule type" value="Genomic_DNA"/>
</dbReference>
<proteinExistence type="predicted"/>
<gene>
    <name evidence="1" type="ORF">F2P81_017893</name>
</gene>
<dbReference type="AlphaFoldDB" id="A0A6A4S970"/>
<evidence type="ECO:0000313" key="2">
    <source>
        <dbReference type="Proteomes" id="UP000438429"/>
    </source>
</evidence>
<accession>A0A6A4S970</accession>
<evidence type="ECO:0000313" key="1">
    <source>
        <dbReference type="EMBL" id="KAF0028788.1"/>
    </source>
</evidence>
<dbReference type="Proteomes" id="UP000438429">
    <property type="component" value="Unassembled WGS sequence"/>
</dbReference>